<dbReference type="InterPro" id="IPR014721">
    <property type="entry name" value="Ribsml_uS5_D2-typ_fold_subgr"/>
</dbReference>
<accession>A0A2G9ZM65</accession>
<dbReference type="Proteomes" id="UP000231408">
    <property type="component" value="Unassembled WGS sequence"/>
</dbReference>
<dbReference type="Gene3D" id="3.30.230.10">
    <property type="match status" value="1"/>
</dbReference>
<sequence length="160" mass="17740">MVEKKTVKKAAKPTVKDKEKEVEKKSEAADFSGKYIQAIGRRKTAVAQVRLYENGKGAMIVNGLKLSKYFPGDTAANATSALKLTSHLRDFNVSIITRGGGKSGQVEAVRHGISHALLKFDEKYREVLSAAGLLTRDKREVERKKPGLRKARKASQWSKR</sequence>
<feature type="compositionally biased region" description="Basic residues" evidence="6">
    <location>
        <begin position="146"/>
        <end position="160"/>
    </location>
</feature>
<feature type="compositionally biased region" description="Basic and acidic residues" evidence="6">
    <location>
        <begin position="14"/>
        <end position="27"/>
    </location>
</feature>
<evidence type="ECO:0000256" key="6">
    <source>
        <dbReference type="SAM" id="MobiDB-lite"/>
    </source>
</evidence>
<dbReference type="GO" id="GO:0015935">
    <property type="term" value="C:small ribosomal subunit"/>
    <property type="evidence" value="ECO:0007669"/>
    <property type="project" value="TreeGrafter"/>
</dbReference>
<dbReference type="GO" id="GO:0005737">
    <property type="term" value="C:cytoplasm"/>
    <property type="evidence" value="ECO:0007669"/>
    <property type="project" value="UniProtKB-ARBA"/>
</dbReference>
<dbReference type="PANTHER" id="PTHR21569:SF1">
    <property type="entry name" value="SMALL RIBOSOMAL SUBUNIT PROTEIN US9M"/>
    <property type="match status" value="1"/>
</dbReference>
<dbReference type="NCBIfam" id="NF001099">
    <property type="entry name" value="PRK00132.1"/>
    <property type="match status" value="1"/>
</dbReference>
<name>A0A2G9ZM65_9BACT</name>
<dbReference type="PANTHER" id="PTHR21569">
    <property type="entry name" value="RIBOSOMAL PROTEIN S9"/>
    <property type="match status" value="1"/>
</dbReference>
<dbReference type="EMBL" id="PCSE01000107">
    <property type="protein sequence ID" value="PIP34269.1"/>
    <property type="molecule type" value="Genomic_DNA"/>
</dbReference>
<evidence type="ECO:0000256" key="5">
    <source>
        <dbReference type="HAMAP-Rule" id="MF_00532"/>
    </source>
</evidence>
<dbReference type="GO" id="GO:0003723">
    <property type="term" value="F:RNA binding"/>
    <property type="evidence" value="ECO:0007669"/>
    <property type="project" value="TreeGrafter"/>
</dbReference>
<evidence type="ECO:0000256" key="1">
    <source>
        <dbReference type="ARBA" id="ARBA00005251"/>
    </source>
</evidence>
<reference evidence="7 8" key="1">
    <citation type="submission" date="2017-09" db="EMBL/GenBank/DDBJ databases">
        <title>Depth-based differentiation of microbial function through sediment-hosted aquifers and enrichment of novel symbionts in the deep terrestrial subsurface.</title>
        <authorList>
            <person name="Probst A.J."/>
            <person name="Ladd B."/>
            <person name="Jarett J.K."/>
            <person name="Geller-Mcgrath D.E."/>
            <person name="Sieber C.M."/>
            <person name="Emerson J.B."/>
            <person name="Anantharaman K."/>
            <person name="Thomas B.C."/>
            <person name="Malmstrom R."/>
            <person name="Stieglmeier M."/>
            <person name="Klingl A."/>
            <person name="Woyke T."/>
            <person name="Ryan C.M."/>
            <person name="Banfield J.F."/>
        </authorList>
    </citation>
    <scope>NUCLEOTIDE SEQUENCE [LARGE SCALE GENOMIC DNA]</scope>
    <source>
        <strain evidence="7">CG23_combo_of_CG06-09_8_20_14_all_41_10</strain>
    </source>
</reference>
<organism evidence="7 8">
    <name type="scientific">Candidatus Falkowbacteria bacterium CG23_combo_of_CG06-09_8_20_14_all_41_10</name>
    <dbReference type="NCBI Taxonomy" id="1974571"/>
    <lineage>
        <taxon>Bacteria</taxon>
        <taxon>Candidatus Falkowiibacteriota</taxon>
    </lineage>
</organism>
<gene>
    <name evidence="5" type="primary">rpsI</name>
    <name evidence="7" type="ORF">COX21_03775</name>
</gene>
<dbReference type="SUPFAM" id="SSF54211">
    <property type="entry name" value="Ribosomal protein S5 domain 2-like"/>
    <property type="match status" value="1"/>
</dbReference>
<dbReference type="InterPro" id="IPR020568">
    <property type="entry name" value="Ribosomal_Su5_D2-typ_SF"/>
</dbReference>
<dbReference type="Pfam" id="PF00380">
    <property type="entry name" value="Ribosomal_S9"/>
    <property type="match status" value="1"/>
</dbReference>
<evidence type="ECO:0000313" key="7">
    <source>
        <dbReference type="EMBL" id="PIP34269.1"/>
    </source>
</evidence>
<dbReference type="InterPro" id="IPR000754">
    <property type="entry name" value="Ribosomal_uS9"/>
</dbReference>
<evidence type="ECO:0000256" key="3">
    <source>
        <dbReference type="ARBA" id="ARBA00023274"/>
    </source>
</evidence>
<evidence type="ECO:0000256" key="2">
    <source>
        <dbReference type="ARBA" id="ARBA00022980"/>
    </source>
</evidence>
<evidence type="ECO:0000256" key="4">
    <source>
        <dbReference type="ARBA" id="ARBA00035259"/>
    </source>
</evidence>
<protein>
    <recommendedName>
        <fullName evidence="4 5">Small ribosomal subunit protein uS9</fullName>
    </recommendedName>
</protein>
<proteinExistence type="inferred from homology"/>
<dbReference type="AlphaFoldDB" id="A0A2G9ZM65"/>
<comment type="caution">
    <text evidence="7">The sequence shown here is derived from an EMBL/GenBank/DDBJ whole genome shotgun (WGS) entry which is preliminary data.</text>
</comment>
<evidence type="ECO:0000313" key="8">
    <source>
        <dbReference type="Proteomes" id="UP000231408"/>
    </source>
</evidence>
<dbReference type="GO" id="GO:0006412">
    <property type="term" value="P:translation"/>
    <property type="evidence" value="ECO:0007669"/>
    <property type="project" value="UniProtKB-UniRule"/>
</dbReference>
<comment type="similarity">
    <text evidence="1 5">Belongs to the universal ribosomal protein uS9 family.</text>
</comment>
<dbReference type="HAMAP" id="MF_00532_B">
    <property type="entry name" value="Ribosomal_uS9_B"/>
    <property type="match status" value="1"/>
</dbReference>
<dbReference type="FunFam" id="3.30.230.10:FF:000001">
    <property type="entry name" value="30S ribosomal protein S9"/>
    <property type="match status" value="1"/>
</dbReference>
<keyword evidence="3 5" id="KW-0687">Ribonucleoprotein</keyword>
<dbReference type="InterPro" id="IPR023035">
    <property type="entry name" value="Ribosomal_uS9_bac/plastid"/>
</dbReference>
<dbReference type="GO" id="GO:0003735">
    <property type="term" value="F:structural constituent of ribosome"/>
    <property type="evidence" value="ECO:0007669"/>
    <property type="project" value="InterPro"/>
</dbReference>
<feature type="compositionally biased region" description="Basic residues" evidence="6">
    <location>
        <begin position="1"/>
        <end position="11"/>
    </location>
</feature>
<feature type="region of interest" description="Disordered" evidence="6">
    <location>
        <begin position="1"/>
        <end position="27"/>
    </location>
</feature>
<feature type="region of interest" description="Disordered" evidence="6">
    <location>
        <begin position="139"/>
        <end position="160"/>
    </location>
</feature>
<keyword evidence="2 5" id="KW-0689">Ribosomal protein</keyword>